<reference evidence="2 3" key="1">
    <citation type="journal article" date="2015" name="Nature">
        <title>rRNA introns, odd ribosomes, and small enigmatic genomes across a large radiation of phyla.</title>
        <authorList>
            <person name="Brown C.T."/>
            <person name="Hug L.A."/>
            <person name="Thomas B.C."/>
            <person name="Sharon I."/>
            <person name="Castelle C.J."/>
            <person name="Singh A."/>
            <person name="Wilkins M.J."/>
            <person name="Williams K.H."/>
            <person name="Banfield J.F."/>
        </authorList>
    </citation>
    <scope>NUCLEOTIDE SEQUENCE [LARGE SCALE GENOMIC DNA]</scope>
</reference>
<dbReference type="Proteomes" id="UP000034793">
    <property type="component" value="Unassembled WGS sequence"/>
</dbReference>
<organism evidence="2 3">
    <name type="scientific">Candidatus Woesebacteria bacterium GW2011_GWA1_39_8</name>
    <dbReference type="NCBI Taxonomy" id="1618552"/>
    <lineage>
        <taxon>Bacteria</taxon>
        <taxon>Candidatus Woeseibacteriota</taxon>
    </lineage>
</organism>
<feature type="transmembrane region" description="Helical" evidence="1">
    <location>
        <begin position="12"/>
        <end position="29"/>
    </location>
</feature>
<evidence type="ECO:0000256" key="1">
    <source>
        <dbReference type="SAM" id="Phobius"/>
    </source>
</evidence>
<dbReference type="EMBL" id="LBXL01000004">
    <property type="protein sequence ID" value="KKR30593.1"/>
    <property type="molecule type" value="Genomic_DNA"/>
</dbReference>
<comment type="caution">
    <text evidence="2">The sequence shown here is derived from an EMBL/GenBank/DDBJ whole genome shotgun (WGS) entry which is preliminary data.</text>
</comment>
<protein>
    <submittedName>
        <fullName evidence="2">Uncharacterized protein</fullName>
    </submittedName>
</protein>
<accession>A0A0G0PRS9</accession>
<keyword evidence="1" id="KW-0812">Transmembrane</keyword>
<evidence type="ECO:0000313" key="2">
    <source>
        <dbReference type="EMBL" id="KKR30593.1"/>
    </source>
</evidence>
<keyword evidence="1" id="KW-1133">Transmembrane helix</keyword>
<proteinExistence type="predicted"/>
<gene>
    <name evidence="2" type="ORF">UT61_C0004G0020</name>
</gene>
<evidence type="ECO:0000313" key="3">
    <source>
        <dbReference type="Proteomes" id="UP000034793"/>
    </source>
</evidence>
<keyword evidence="1" id="KW-0472">Membrane</keyword>
<dbReference type="AlphaFoldDB" id="A0A0G0PRS9"/>
<name>A0A0G0PRS9_9BACT</name>
<sequence length="219" mass="25244">MKKKKFVKNHLIFILLSIIFLIVGVLVILKSQFGTRLLSQITQNANNYFEVDNKVEEYNPNWDKRPTLPQPLSKWEVNTSPNYYSEFLAKYSCSDFNCLADQSAYDLNMADIKAYYIQDTWEDTFKRIMWYCGASGLGGEVWCEYVNYKDFTSSRGAKGFVITQTRNYTGIRTEVVEDRSYVFPVNDKNFPAVILYTGLPNPDNLAFLDKVADSFLAGE</sequence>